<dbReference type="SUPFAM" id="SSF111369">
    <property type="entry name" value="HlyD-like secretion proteins"/>
    <property type="match status" value="3"/>
</dbReference>
<reference evidence="2 3" key="1">
    <citation type="submission" date="2007-06" db="EMBL/GenBank/DDBJ databases">
        <authorList>
            <person name="Dodson R.J."/>
            <person name="Harkins D."/>
            <person name="Paulsen I.T."/>
        </authorList>
    </citation>
    <scope>NUCLEOTIDE SEQUENCE [LARGE SCALE GENOMIC DNA]</scope>
    <source>
        <strain evidence="2 3">PA7</strain>
    </source>
</reference>
<dbReference type="Gene3D" id="2.40.30.170">
    <property type="match status" value="1"/>
</dbReference>
<dbReference type="Gene3D" id="1.10.287.470">
    <property type="entry name" value="Helix hairpin bin"/>
    <property type="match status" value="1"/>
</dbReference>
<accession>A6VE06</accession>
<dbReference type="HOGENOM" id="CLU_018816_6_0_6"/>
<dbReference type="KEGG" id="pap:PSPA7_5975"/>
<dbReference type="EMBL" id="CP000744">
    <property type="protein sequence ID" value="ABR80930.2"/>
    <property type="molecule type" value="Genomic_DNA"/>
</dbReference>
<dbReference type="RefSeq" id="WP_034079783.1">
    <property type="nucleotide sequence ID" value="NC_009656.1"/>
</dbReference>
<gene>
    <name evidence="2" type="ordered locus">PSPA7_5975</name>
</gene>
<dbReference type="FunFam" id="1.10.287.470:FF:000007">
    <property type="entry name" value="HlyD family efflux transporter periplasmic adaptor subunit"/>
    <property type="match status" value="1"/>
</dbReference>
<dbReference type="PANTHER" id="PTHR30438:SF2">
    <property type="entry name" value="MEMBRANE PROTEIN"/>
    <property type="match status" value="1"/>
</dbReference>
<dbReference type="Gene3D" id="2.40.50.100">
    <property type="match status" value="1"/>
</dbReference>
<protein>
    <submittedName>
        <fullName evidence="2">Uncharacterized protein</fullName>
    </submittedName>
</protein>
<evidence type="ECO:0000313" key="3">
    <source>
        <dbReference type="Proteomes" id="UP000001582"/>
    </source>
</evidence>
<name>A6VE06_PSEP7</name>
<evidence type="ECO:0000313" key="2">
    <source>
        <dbReference type="EMBL" id="ABR80930.2"/>
    </source>
</evidence>
<dbReference type="FunFam" id="2.40.30.170:FF:000013">
    <property type="entry name" value="Glycoside hydrolase family 43"/>
    <property type="match status" value="1"/>
</dbReference>
<organism evidence="2 3">
    <name type="scientific">Pseudomonas paraeruginosa (strain DSM 24068 / PA7)</name>
    <name type="common">Pseudomonas aeruginosa (strain PA7)</name>
    <dbReference type="NCBI Taxonomy" id="381754"/>
    <lineage>
        <taxon>Bacteria</taxon>
        <taxon>Pseudomonadati</taxon>
        <taxon>Pseudomonadota</taxon>
        <taxon>Gammaproteobacteria</taxon>
        <taxon>Pseudomonadales</taxon>
        <taxon>Pseudomonadaceae</taxon>
        <taxon>Pseudomonas</taxon>
        <taxon>Pseudomonas paraeruginosa</taxon>
    </lineage>
</organism>
<sequence>MKQESKRWLSRVLVAAALVGVGLLVWQVSRPTGLGDGFASGNGRIEATEVDVAAKLPGRVAEIEVDEGDFVTAGDVVARMDTQVLEAQLAQAQAQVRQAENAKVTATSLVAQRESEKGTAQAVVAQRQAELTAAQKRFTRTEALVRRNALPQQQLDDDRATLQSAQAALSAARSQVISAQAAIEAGRSQVIEAQSAIEAARASVARLQADIDDSLLKAPRNGRVQYRVAQPGEVLPAGGKLLNMVDLADVYMTFFLPSMQAGRVELGQEVRLVIDAVPDYVIPAKVSYVASVAQFTPKTVETASEREKLMFRVKARLDPALLEKYITYVKTGVPGMAYLRLDPEAEWPANLQIKVPQ</sequence>
<dbReference type="AlphaFoldDB" id="A6VE06"/>
<dbReference type="Proteomes" id="UP000001582">
    <property type="component" value="Chromosome"/>
</dbReference>
<reference evidence="2 3" key="2">
    <citation type="journal article" date="2010" name="PLoS ONE">
        <title>Complete genome sequence of the multiresistant taxonomic outlier Pseudomonas aeruginosa PA7.</title>
        <authorList>
            <person name="Roy P.H."/>
            <person name="Tetu S.G."/>
            <person name="Larouche A."/>
            <person name="Elbourne L."/>
            <person name="Tremblay S."/>
            <person name="Ren Q."/>
            <person name="Dodson R."/>
            <person name="Harkins D."/>
            <person name="Shay R."/>
            <person name="Watkins K."/>
            <person name="Mahamoud Y."/>
            <person name="Paulsen I.T."/>
        </authorList>
    </citation>
    <scope>NUCLEOTIDE SEQUENCE [LARGE SCALE GENOMIC DNA]</scope>
    <source>
        <strain evidence="2 3">PA7</strain>
    </source>
</reference>
<evidence type="ECO:0000256" key="1">
    <source>
        <dbReference type="SAM" id="Coils"/>
    </source>
</evidence>
<keyword evidence="1" id="KW-0175">Coiled coil</keyword>
<dbReference type="FunFam" id="2.40.50.100:FF:000077">
    <property type="entry name" value="Glycoside hydrolase family 43"/>
    <property type="match status" value="1"/>
</dbReference>
<dbReference type="PANTHER" id="PTHR30438">
    <property type="entry name" value="36 KDA ANTIGEN-RELATED"/>
    <property type="match status" value="1"/>
</dbReference>
<dbReference type="GO" id="GO:0005886">
    <property type="term" value="C:plasma membrane"/>
    <property type="evidence" value="ECO:0007669"/>
    <property type="project" value="TreeGrafter"/>
</dbReference>
<proteinExistence type="predicted"/>
<feature type="coiled-coil region" evidence="1">
    <location>
        <begin position="82"/>
        <end position="109"/>
    </location>
</feature>